<proteinExistence type="predicted"/>
<keyword evidence="1" id="KW-1133">Transmembrane helix</keyword>
<evidence type="ECO:0000256" key="1">
    <source>
        <dbReference type="SAM" id="Phobius"/>
    </source>
</evidence>
<dbReference type="Pfam" id="PF08447">
    <property type="entry name" value="PAS_3"/>
    <property type="match status" value="1"/>
</dbReference>
<dbReference type="PROSITE" id="PS50112">
    <property type="entry name" value="PAS"/>
    <property type="match status" value="1"/>
</dbReference>
<organism evidence="5 6">
    <name type="scientific">Tepidimonas charontis</name>
    <dbReference type="NCBI Taxonomy" id="2267262"/>
    <lineage>
        <taxon>Bacteria</taxon>
        <taxon>Pseudomonadati</taxon>
        <taxon>Pseudomonadota</taxon>
        <taxon>Betaproteobacteria</taxon>
        <taxon>Burkholderiales</taxon>
        <taxon>Tepidimonas</taxon>
    </lineage>
</organism>
<feature type="domain" description="PAS" evidence="2">
    <location>
        <begin position="317"/>
        <end position="363"/>
    </location>
</feature>
<dbReference type="InterPro" id="IPR000160">
    <property type="entry name" value="GGDEF_dom"/>
</dbReference>
<dbReference type="InterPro" id="IPR000700">
    <property type="entry name" value="PAS-assoc_C"/>
</dbReference>
<protein>
    <submittedName>
        <fullName evidence="5">Cyclic di-GMP phosphodiesterase Gmr</fullName>
        <ecNumber evidence="5">3.1.4.52</ecNumber>
    </submittedName>
</protein>
<name>A0A554XIP7_9BURK</name>
<dbReference type="AlphaFoldDB" id="A0A554XIP7"/>
<dbReference type="CDD" id="cd00130">
    <property type="entry name" value="PAS"/>
    <property type="match status" value="3"/>
</dbReference>
<reference evidence="5 6" key="1">
    <citation type="submission" date="2019-07" db="EMBL/GenBank/DDBJ databases">
        <title>Tepidimonas charontis SPSP-6 draft genome.</title>
        <authorList>
            <person name="Da Costa M.S."/>
            <person name="Froufe H.J.C."/>
            <person name="Egas C."/>
            <person name="Albuquerque L."/>
        </authorList>
    </citation>
    <scope>NUCLEOTIDE SEQUENCE [LARGE SCALE GENOMIC DNA]</scope>
    <source>
        <strain evidence="5 6">SPSP-6</strain>
    </source>
</reference>
<comment type="caution">
    <text evidence="5">The sequence shown here is derived from an EMBL/GenBank/DDBJ whole genome shotgun (WGS) entry which is preliminary data.</text>
</comment>
<dbReference type="NCBIfam" id="TIGR00229">
    <property type="entry name" value="sensory_box"/>
    <property type="match status" value="3"/>
</dbReference>
<dbReference type="InterPro" id="IPR043128">
    <property type="entry name" value="Rev_trsase/Diguanyl_cyclase"/>
</dbReference>
<dbReference type="Gene3D" id="3.30.70.270">
    <property type="match status" value="1"/>
</dbReference>
<dbReference type="SUPFAM" id="SSF55785">
    <property type="entry name" value="PYP-like sensor domain (PAS domain)"/>
    <property type="match status" value="3"/>
</dbReference>
<dbReference type="PROSITE" id="PS50113">
    <property type="entry name" value="PAC"/>
    <property type="match status" value="2"/>
</dbReference>
<dbReference type="SMART" id="SM00091">
    <property type="entry name" value="PAS"/>
    <property type="match status" value="3"/>
</dbReference>
<dbReference type="CDD" id="cd01949">
    <property type="entry name" value="GGDEF"/>
    <property type="match status" value="1"/>
</dbReference>
<keyword evidence="5" id="KW-0378">Hydrolase</keyword>
<dbReference type="Proteomes" id="UP000318294">
    <property type="component" value="Unassembled WGS sequence"/>
</dbReference>
<evidence type="ECO:0000259" key="2">
    <source>
        <dbReference type="PROSITE" id="PS50112"/>
    </source>
</evidence>
<dbReference type="InterPro" id="IPR001610">
    <property type="entry name" value="PAC"/>
</dbReference>
<evidence type="ECO:0000313" key="5">
    <source>
        <dbReference type="EMBL" id="TSE35668.1"/>
    </source>
</evidence>
<feature type="domain" description="GGDEF" evidence="4">
    <location>
        <begin position="474"/>
        <end position="608"/>
    </location>
</feature>
<dbReference type="Pfam" id="PF00990">
    <property type="entry name" value="GGDEF"/>
    <property type="match status" value="1"/>
</dbReference>
<dbReference type="GO" id="GO:0071111">
    <property type="term" value="F:cyclic-guanylate-specific phosphodiesterase activity"/>
    <property type="evidence" value="ECO:0007669"/>
    <property type="project" value="UniProtKB-EC"/>
</dbReference>
<evidence type="ECO:0000313" key="6">
    <source>
        <dbReference type="Proteomes" id="UP000318294"/>
    </source>
</evidence>
<dbReference type="EC" id="3.1.4.52" evidence="5"/>
<dbReference type="InterPro" id="IPR000014">
    <property type="entry name" value="PAS"/>
</dbReference>
<dbReference type="InterPro" id="IPR029787">
    <property type="entry name" value="Nucleotide_cyclase"/>
</dbReference>
<dbReference type="SMART" id="SM00267">
    <property type="entry name" value="GGDEF"/>
    <property type="match status" value="1"/>
</dbReference>
<keyword evidence="6" id="KW-1185">Reference proteome</keyword>
<dbReference type="OrthoDB" id="9810730at2"/>
<keyword evidence="1" id="KW-0472">Membrane</keyword>
<dbReference type="SMART" id="SM00086">
    <property type="entry name" value="PAC"/>
    <property type="match status" value="3"/>
</dbReference>
<dbReference type="PANTHER" id="PTHR46663:SF3">
    <property type="entry name" value="SLL0267 PROTEIN"/>
    <property type="match status" value="1"/>
</dbReference>
<accession>A0A554XIP7</accession>
<sequence length="630" mass="70209">MLWIDPDSGTIVDANDAAAAFYGYSVLELRQRTIQSINQLTAEQVLAERLRAAQQQRNSFIFPHRLAGGSIRQVEVHSVPYRLGERTLLLSFIRDVSPQWLSTHEQVRYHEQLEQAVQAERARADAAQRQRQALLIAAVLLATSVAVLAILLRRQTRFLALEAGRARDAEHTARAALQREHETLRKLASARQRLQHLVHGTALATWDWDLQTDCIEVNDRWRAMLGYDGVTLPQLDGRRWSALLHPADRTLWEQAWARHVSGQRPLLECEVRLQHRDGRWITVRLRGQVVARDEAGHPQRAAGIALDVSAERAQQQALALADQVFNHTQEAILVTDLQQRIVRVNDAFTRLTGYTADEVLGRTPAVLASGRHDRAFFRDLWQALHSQGFWSGEIWNRRRDGSLMANWMSISAVRGPGGSVEAYVGLFHDITARKANEAELRRAALFDPLTGLGNRVLLQDRLEQALARSQRNGTHLAVVMLDLDGFKPVNDTYGHAAGDRLLVALAQRLRQCTREVDTVARLGGDEFVLVLPDLARPTDVEPLLERILHAAATPFDDEAGTLRVSASIGVTFYPQTPAVDAATLLQQADHAMYAAKRAGRNRWAIWRPDGEATAGAAAPVTSAELTPPAA</sequence>
<dbReference type="Pfam" id="PF13426">
    <property type="entry name" value="PAS_9"/>
    <property type="match status" value="2"/>
</dbReference>
<evidence type="ECO:0000259" key="3">
    <source>
        <dbReference type="PROSITE" id="PS50113"/>
    </source>
</evidence>
<dbReference type="SUPFAM" id="SSF55073">
    <property type="entry name" value="Nucleotide cyclase"/>
    <property type="match status" value="1"/>
</dbReference>
<feature type="transmembrane region" description="Helical" evidence="1">
    <location>
        <begin position="133"/>
        <end position="152"/>
    </location>
</feature>
<dbReference type="InterPro" id="IPR013655">
    <property type="entry name" value="PAS_fold_3"/>
</dbReference>
<dbReference type="InterPro" id="IPR035965">
    <property type="entry name" value="PAS-like_dom_sf"/>
</dbReference>
<evidence type="ECO:0000259" key="4">
    <source>
        <dbReference type="PROSITE" id="PS50887"/>
    </source>
</evidence>
<feature type="domain" description="PAC" evidence="3">
    <location>
        <begin position="267"/>
        <end position="320"/>
    </location>
</feature>
<gene>
    <name evidence="5" type="primary">gmr_1</name>
    <name evidence="5" type="ORF">Tchar_00658</name>
</gene>
<dbReference type="NCBIfam" id="TIGR00254">
    <property type="entry name" value="GGDEF"/>
    <property type="match status" value="1"/>
</dbReference>
<dbReference type="EMBL" id="VJON01000006">
    <property type="protein sequence ID" value="TSE35668.1"/>
    <property type="molecule type" value="Genomic_DNA"/>
</dbReference>
<keyword evidence="1" id="KW-0812">Transmembrane</keyword>
<dbReference type="PANTHER" id="PTHR46663">
    <property type="entry name" value="DIGUANYLATE CYCLASE DGCT-RELATED"/>
    <property type="match status" value="1"/>
</dbReference>
<dbReference type="FunFam" id="3.30.70.270:FF:000001">
    <property type="entry name" value="Diguanylate cyclase domain protein"/>
    <property type="match status" value="1"/>
</dbReference>
<feature type="domain" description="PAC" evidence="3">
    <location>
        <begin position="390"/>
        <end position="442"/>
    </location>
</feature>
<dbReference type="RefSeq" id="WP_144327667.1">
    <property type="nucleotide sequence ID" value="NZ_VJON01000006.1"/>
</dbReference>
<dbReference type="PROSITE" id="PS50887">
    <property type="entry name" value="GGDEF"/>
    <property type="match status" value="1"/>
</dbReference>
<dbReference type="Gene3D" id="3.30.450.20">
    <property type="entry name" value="PAS domain"/>
    <property type="match status" value="3"/>
</dbReference>
<dbReference type="InterPro" id="IPR052163">
    <property type="entry name" value="DGC-Regulatory_Protein"/>
</dbReference>